<keyword evidence="3" id="KW-1185">Reference proteome</keyword>
<evidence type="ECO:0000313" key="3">
    <source>
        <dbReference type="Proteomes" id="UP001160142"/>
    </source>
</evidence>
<dbReference type="RefSeq" id="WP_322134408.1">
    <property type="nucleotide sequence ID" value="NZ_CP085036.1"/>
</dbReference>
<comment type="caution">
    <text evidence="2">The sequence shown here is derived from an EMBL/GenBank/DDBJ whole genome shotgun (WGS) entry which is preliminary data.</text>
</comment>
<accession>A0ABT6KQ63</accession>
<dbReference type="SUPFAM" id="SSF51445">
    <property type="entry name" value="(Trans)glycosidases"/>
    <property type="match status" value="1"/>
</dbReference>
<dbReference type="InterPro" id="IPR012767">
    <property type="entry name" value="Trehalose_TreY"/>
</dbReference>
<dbReference type="Gene3D" id="3.30.1590.10">
    <property type="entry name" value="Maltooligosyl trehalose synthase, domain 2"/>
    <property type="match status" value="1"/>
</dbReference>
<protein>
    <submittedName>
        <fullName evidence="2">(1-&gt;4)-alpha-D-glucan 1-alpha-D-glucosylmutase</fullName>
        <ecNumber evidence="2">5.4.99.15</ecNumber>
    </submittedName>
</protein>
<dbReference type="EC" id="5.4.99.15" evidence="2"/>
<reference evidence="2 3" key="1">
    <citation type="submission" date="2023-04" db="EMBL/GenBank/DDBJ databases">
        <title>Genome Encyclopedia of Bacteria and Archaea VI: Functional Genomics of Type Strains.</title>
        <authorList>
            <person name="Whitman W."/>
        </authorList>
    </citation>
    <scope>NUCLEOTIDE SEQUENCE [LARGE SCALE GENOMIC DNA]</scope>
    <source>
        <strain evidence="2 3">SG_E_30_P1</strain>
    </source>
</reference>
<gene>
    <name evidence="2" type="ORF">M2152_002302</name>
</gene>
<organism evidence="2 3">
    <name type="scientific">Antiquaquibacter oligotrophicus</name>
    <dbReference type="NCBI Taxonomy" id="2880260"/>
    <lineage>
        <taxon>Bacteria</taxon>
        <taxon>Bacillati</taxon>
        <taxon>Actinomycetota</taxon>
        <taxon>Actinomycetes</taxon>
        <taxon>Micrococcales</taxon>
        <taxon>Microbacteriaceae</taxon>
        <taxon>Antiquaquibacter</taxon>
    </lineage>
</organism>
<dbReference type="SMART" id="SM00642">
    <property type="entry name" value="Aamy"/>
    <property type="match status" value="1"/>
</dbReference>
<dbReference type="CDD" id="cd11336">
    <property type="entry name" value="AmyAc_MTSase"/>
    <property type="match status" value="1"/>
</dbReference>
<dbReference type="PANTHER" id="PTHR10357">
    <property type="entry name" value="ALPHA-AMYLASE FAMILY MEMBER"/>
    <property type="match status" value="1"/>
</dbReference>
<dbReference type="Gene3D" id="1.10.150.200">
    <property type="entry name" value="Maltooligosyl trehalose synthase, domain 3"/>
    <property type="match status" value="1"/>
</dbReference>
<dbReference type="Gene3D" id="3.20.20.80">
    <property type="entry name" value="Glycosidases"/>
    <property type="match status" value="1"/>
</dbReference>
<evidence type="ECO:0000259" key="1">
    <source>
        <dbReference type="SMART" id="SM00642"/>
    </source>
</evidence>
<feature type="domain" description="Glycosyl hydrolase family 13 catalytic" evidence="1">
    <location>
        <begin position="11"/>
        <end position="411"/>
    </location>
</feature>
<sequence length="764" mass="84285">MSIPYSTYRLQIRAGFDLYDAAALADYLRELGADWIYLSPLLEASAGSDHGYDVVDHSRVDPSRGGADGLAALGATAHEHGMGVLVDIVPNHVGVAVPHENSWWWDLLTYGRRSRYAEAFDVDWDFGRGRIRIPILGDASSEARTPLEDLRIIDGELDYFGTRFPLAPGTAGDDPVAVHERQHYELVDWRRADSELNYRRFFAVNSLAAIRVEIPWVFEESHAEIVRWLREGLVDGLRVDHPDGLLDPGAYLDDLARAAGSPYVLVEKILEGDEQLPPHWQAAGTTGYDALSDIDRVLVDPRGRVRLDRLEAALHDEPAPPSWHDLIHDTRRGIADGILRSEILRIARLVPGIERADDAIAELAACFPVYRSYLPYGLEHLDAAFIEADVRRPDLRETLGELAAVLRDPSHPAAQRLQQTTGMVMAKGVEDTAFYRYSRLASLTEVGGDPAEFSIDLDEFHSRQERRQAVFPASLTTLTTHDTKRGEDVRARIDVLSEMPGRWRETLDSLREIAPLGDGPLENLLWESIVGAWPASRDRLLDYAVKASREAGVSTTWTAPNEEFEAKLAALVDAAVDGDARPIVEGLVREISAPGWSNSLSAKLIQLTAPGVPDVYQGSEFWETSLVDPDNRRPVDFDLRRAALADLDAGALPPIDENGHAKLLVTSRALRLRRDRPELFTRYAPLAVVGDRAEHLVAFDRGGAVTLATRLPVGLNAAGGWGDTTVLLPQREMVDVLTGEVHLGGELAVASVLERYPVALLAVT</sequence>
<dbReference type="InterPro" id="IPR017853">
    <property type="entry name" value="GH"/>
</dbReference>
<evidence type="ECO:0000313" key="2">
    <source>
        <dbReference type="EMBL" id="MDH6182120.1"/>
    </source>
</evidence>
<keyword evidence="2" id="KW-0413">Isomerase</keyword>
<dbReference type="Proteomes" id="UP001160142">
    <property type="component" value="Unassembled WGS sequence"/>
</dbReference>
<dbReference type="Pfam" id="PF00128">
    <property type="entry name" value="Alpha-amylase"/>
    <property type="match status" value="1"/>
</dbReference>
<name>A0ABT6KQ63_9MICO</name>
<dbReference type="EMBL" id="JARXVQ010000001">
    <property type="protein sequence ID" value="MDH6182120.1"/>
    <property type="molecule type" value="Genomic_DNA"/>
</dbReference>
<dbReference type="NCBIfam" id="TIGR02401">
    <property type="entry name" value="trehalose_TreY"/>
    <property type="match status" value="1"/>
</dbReference>
<dbReference type="Gene3D" id="1.10.10.470">
    <property type="entry name" value="Maltooligosyl trehalose synthase, domain 4"/>
    <property type="match status" value="1"/>
</dbReference>
<dbReference type="InterPro" id="IPR013797">
    <property type="entry name" value="Maltooligo_trehalose_synth_4"/>
</dbReference>
<dbReference type="GO" id="GO:0047470">
    <property type="term" value="F:(1,4)-alpha-D-glucan 1-alpha-D-glucosylmutase activity"/>
    <property type="evidence" value="ECO:0007669"/>
    <property type="project" value="UniProtKB-EC"/>
</dbReference>
<proteinExistence type="predicted"/>
<dbReference type="PANTHER" id="PTHR10357:SF216">
    <property type="entry name" value="MALTOOLIGOSYL TREHALOSE SYNTHASE-RELATED"/>
    <property type="match status" value="1"/>
</dbReference>
<dbReference type="InterPro" id="IPR006047">
    <property type="entry name" value="GH13_cat_dom"/>
</dbReference>